<organism evidence="4 5">
    <name type="scientific">Vigna radiata var. radiata</name>
    <name type="common">Mung bean</name>
    <name type="synonym">Phaseolus aureus</name>
    <dbReference type="NCBI Taxonomy" id="3916"/>
    <lineage>
        <taxon>Eukaryota</taxon>
        <taxon>Viridiplantae</taxon>
        <taxon>Streptophyta</taxon>
        <taxon>Embryophyta</taxon>
        <taxon>Tracheophyta</taxon>
        <taxon>Spermatophyta</taxon>
        <taxon>Magnoliopsida</taxon>
        <taxon>eudicotyledons</taxon>
        <taxon>Gunneridae</taxon>
        <taxon>Pentapetalae</taxon>
        <taxon>rosids</taxon>
        <taxon>fabids</taxon>
        <taxon>Fabales</taxon>
        <taxon>Fabaceae</taxon>
        <taxon>Papilionoideae</taxon>
        <taxon>50 kb inversion clade</taxon>
        <taxon>NPAAA clade</taxon>
        <taxon>indigoferoid/millettioid clade</taxon>
        <taxon>Phaseoleae</taxon>
        <taxon>Vigna</taxon>
    </lineage>
</organism>
<dbReference type="STRING" id="3916.A0A3Q0EW75"/>
<feature type="transmembrane region" description="Helical" evidence="2">
    <location>
        <begin position="16"/>
        <end position="38"/>
    </location>
</feature>
<evidence type="ECO:0000313" key="4">
    <source>
        <dbReference type="Proteomes" id="UP000087766"/>
    </source>
</evidence>
<keyword evidence="2" id="KW-0472">Membrane</keyword>
<keyword evidence="2" id="KW-0812">Transmembrane</keyword>
<proteinExistence type="predicted"/>
<sequence>MRIGIWFYLWGWGLEFVVFCFLEEMFTRVFSFFFQLYVRHSMKTKYVAGLNALLIEEHRCIISKTPFKWFLDLQDNLRIGMNILSDLLTKWIDERGGFLFGENFVQFKEVDVTLSLGLSLVGDKINLNEKNLLESHCRNYFDKEKGKGKYKLDVIYDFVLKNHKKLPAIDVCRLYLFIGIHEILLPSCSRTIFPILFEIVDRINDLGTFCWAPLVYHYLLSSFCKQNLSWKRGKGATNFYVDGCIYVFQVWFCDRFIPSNACVHKYPRILHWMSVSVGDKFIKVAMETGVMLDEYGASRKEMGESSVKASVHRNVEDVKKGKKSKNRKK</sequence>
<dbReference type="Proteomes" id="UP000087766">
    <property type="component" value="Chromosome 5"/>
</dbReference>
<feature type="compositionally biased region" description="Basic residues" evidence="1">
    <location>
        <begin position="320"/>
        <end position="329"/>
    </location>
</feature>
<name>A0A3Q0EW75_VIGRR</name>
<protein>
    <submittedName>
        <fullName evidence="5">Uncharacterized protein LOC106761967 isoform X1</fullName>
    </submittedName>
</protein>
<gene>
    <name evidence="5" type="primary">LOC106761967</name>
</gene>
<dbReference type="AlphaFoldDB" id="A0A3Q0EW75"/>
<feature type="region of interest" description="Disordered" evidence="1">
    <location>
        <begin position="301"/>
        <end position="329"/>
    </location>
</feature>
<dbReference type="Pfam" id="PF10536">
    <property type="entry name" value="PMD"/>
    <property type="match status" value="1"/>
</dbReference>
<evidence type="ECO:0000256" key="2">
    <source>
        <dbReference type="SAM" id="Phobius"/>
    </source>
</evidence>
<dbReference type="InterPro" id="IPR044824">
    <property type="entry name" value="MAIN-like"/>
</dbReference>
<dbReference type="PANTHER" id="PTHR46033">
    <property type="entry name" value="PROTEIN MAIN-LIKE 2"/>
    <property type="match status" value="1"/>
</dbReference>
<evidence type="ECO:0000313" key="5">
    <source>
        <dbReference type="RefSeq" id="XP_022636005.1"/>
    </source>
</evidence>
<dbReference type="GeneID" id="106761967"/>
<feature type="domain" description="Aminotransferase-like plant mobile" evidence="3">
    <location>
        <begin position="81"/>
        <end position="277"/>
    </location>
</feature>
<dbReference type="PANTHER" id="PTHR46033:SF8">
    <property type="entry name" value="PROTEIN MAINTENANCE OF MERISTEMS-LIKE"/>
    <property type="match status" value="1"/>
</dbReference>
<dbReference type="InterPro" id="IPR019557">
    <property type="entry name" value="AminoTfrase-like_pln_mobile"/>
</dbReference>
<reference evidence="4" key="1">
    <citation type="journal article" date="2014" name="Nat. Commun.">
        <title>Genome sequence of mungbean and insights into evolution within Vigna species.</title>
        <authorList>
            <person name="Kang Y.J."/>
            <person name="Kim S.K."/>
            <person name="Kim M.Y."/>
            <person name="Lestari P."/>
            <person name="Kim K.H."/>
            <person name="Ha B.K."/>
            <person name="Jun T.H."/>
            <person name="Hwang W.J."/>
            <person name="Lee T."/>
            <person name="Lee J."/>
            <person name="Shim S."/>
            <person name="Yoon M.Y."/>
            <person name="Jang Y.E."/>
            <person name="Han K.S."/>
            <person name="Taeprayoon P."/>
            <person name="Yoon N."/>
            <person name="Somta P."/>
            <person name="Tanya P."/>
            <person name="Kim K.S."/>
            <person name="Gwag J.G."/>
            <person name="Moon J.K."/>
            <person name="Lee Y.H."/>
            <person name="Park B.S."/>
            <person name="Bombarely A."/>
            <person name="Doyle J.J."/>
            <person name="Jackson S.A."/>
            <person name="Schafleitner R."/>
            <person name="Srinives P."/>
            <person name="Varshney R.K."/>
            <person name="Lee S.H."/>
        </authorList>
    </citation>
    <scope>NUCLEOTIDE SEQUENCE [LARGE SCALE GENOMIC DNA]</scope>
    <source>
        <strain evidence="4">cv. VC1973A</strain>
    </source>
</reference>
<accession>A0A3Q0EW75</accession>
<evidence type="ECO:0000256" key="1">
    <source>
        <dbReference type="SAM" id="MobiDB-lite"/>
    </source>
</evidence>
<dbReference type="GO" id="GO:0010073">
    <property type="term" value="P:meristem maintenance"/>
    <property type="evidence" value="ECO:0007669"/>
    <property type="project" value="InterPro"/>
</dbReference>
<keyword evidence="4" id="KW-1185">Reference proteome</keyword>
<dbReference type="OrthoDB" id="1417722at2759"/>
<reference evidence="5" key="2">
    <citation type="submission" date="2025-08" db="UniProtKB">
        <authorList>
            <consortium name="RefSeq"/>
        </authorList>
    </citation>
    <scope>IDENTIFICATION</scope>
    <source>
        <tissue evidence="5">Leaf</tissue>
    </source>
</reference>
<keyword evidence="2" id="KW-1133">Transmembrane helix</keyword>
<dbReference type="RefSeq" id="XP_022636005.1">
    <property type="nucleotide sequence ID" value="XM_022780284.1"/>
</dbReference>
<evidence type="ECO:0000259" key="3">
    <source>
        <dbReference type="Pfam" id="PF10536"/>
    </source>
</evidence>